<dbReference type="PANTHER" id="PTHR42951">
    <property type="entry name" value="METALLO-BETA-LACTAMASE DOMAIN-CONTAINING"/>
    <property type="match status" value="1"/>
</dbReference>
<dbReference type="PANTHER" id="PTHR42951:SF14">
    <property type="entry name" value="METALLO-BETA-LACTAMASE SUPERFAMILY PROTEIN"/>
    <property type="match status" value="1"/>
</dbReference>
<dbReference type="CDD" id="cd07743">
    <property type="entry name" value="metallo-hydrolase-like_MBL-fold"/>
    <property type="match status" value="1"/>
</dbReference>
<dbReference type="Pfam" id="PF00753">
    <property type="entry name" value="Lactamase_B"/>
    <property type="match status" value="1"/>
</dbReference>
<proteinExistence type="predicted"/>
<dbReference type="SUPFAM" id="SSF56281">
    <property type="entry name" value="Metallo-hydrolase/oxidoreductase"/>
    <property type="match status" value="1"/>
</dbReference>
<comment type="caution">
    <text evidence="2">The sequence shown here is derived from an EMBL/GenBank/DDBJ whole genome shotgun (WGS) entry which is preliminary data.</text>
</comment>
<accession>A0A163PEB2</accession>
<dbReference type="AlphaFoldDB" id="A0A163PEB2"/>
<name>A0A163PEB2_9BACL</name>
<evidence type="ECO:0000313" key="2">
    <source>
        <dbReference type="EMBL" id="KZE63393.1"/>
    </source>
</evidence>
<feature type="domain" description="Metallo-beta-lactamase" evidence="1">
    <location>
        <begin position="16"/>
        <end position="206"/>
    </location>
</feature>
<dbReference type="InterPro" id="IPR001279">
    <property type="entry name" value="Metallo-B-lactamas"/>
</dbReference>
<dbReference type="Proteomes" id="UP000076567">
    <property type="component" value="Unassembled WGS sequence"/>
</dbReference>
<sequence>MEFQEIAAGCYYFNSAVNIGYIVNEDKNKGMLIDAGLEPSAAKKAVQHLKSENLPLTHLFITHAHADHFGGAQYIQRNFNIHTIAPSLEEAIMRNPILEPIYLFNGNSPLREMRNKFLEAPSIVVDEICTEGIWKSSFPLEFIELKGHSHNQYGVLYKGILYAADAFLGIDVLEKHKIPFIVDAKENQKTLLKLKNMNVEGMVPGHGKFTKKYLEVLQANMDVHEKIAYEVHSIIVDSGESGISFENLIAKMLTQHNIQPANIGMYTLFRTAVSAYFIQLKEEGKAMYKIWEGKPVIFSDH</sequence>
<reference evidence="3" key="1">
    <citation type="submission" date="2016-01" db="EMBL/GenBank/DDBJ databases">
        <title>Draft genome of Chromobacterium sp. F49.</title>
        <authorList>
            <person name="Hong K.W."/>
        </authorList>
    </citation>
    <scope>NUCLEOTIDE SEQUENCE [LARGE SCALE GENOMIC DNA]</scope>
    <source>
        <strain evidence="3">P7IIIA</strain>
    </source>
</reference>
<dbReference type="EMBL" id="LRFC01000039">
    <property type="protein sequence ID" value="KZE63393.1"/>
    <property type="molecule type" value="Genomic_DNA"/>
</dbReference>
<organism evidence="2 3">
    <name type="scientific">Fictibacillus phosphorivorans</name>
    <dbReference type="NCBI Taxonomy" id="1221500"/>
    <lineage>
        <taxon>Bacteria</taxon>
        <taxon>Bacillati</taxon>
        <taxon>Bacillota</taxon>
        <taxon>Bacilli</taxon>
        <taxon>Bacillales</taxon>
        <taxon>Fictibacillaceae</taxon>
        <taxon>Fictibacillus</taxon>
    </lineage>
</organism>
<gene>
    <name evidence="2" type="ORF">AWM68_15370</name>
</gene>
<evidence type="ECO:0000259" key="1">
    <source>
        <dbReference type="SMART" id="SM00849"/>
    </source>
</evidence>
<dbReference type="InterPro" id="IPR050855">
    <property type="entry name" value="NDM-1-like"/>
</dbReference>
<dbReference type="Gene3D" id="3.60.15.10">
    <property type="entry name" value="Ribonuclease Z/Hydroxyacylglutathione hydrolase-like"/>
    <property type="match status" value="1"/>
</dbReference>
<protein>
    <recommendedName>
        <fullName evidence="1">Metallo-beta-lactamase domain-containing protein</fullName>
    </recommendedName>
</protein>
<dbReference type="RefSeq" id="WP_066245910.1">
    <property type="nucleotide sequence ID" value="NZ_LRFC01000039.1"/>
</dbReference>
<evidence type="ECO:0000313" key="3">
    <source>
        <dbReference type="Proteomes" id="UP000076567"/>
    </source>
</evidence>
<keyword evidence="3" id="KW-1185">Reference proteome</keyword>
<dbReference type="SMART" id="SM00849">
    <property type="entry name" value="Lactamase_B"/>
    <property type="match status" value="1"/>
</dbReference>
<dbReference type="InterPro" id="IPR036866">
    <property type="entry name" value="RibonucZ/Hydroxyglut_hydro"/>
</dbReference>